<dbReference type="Gene3D" id="3.30.70.270">
    <property type="match status" value="1"/>
</dbReference>
<name>A0A1B6G137_9HEMI</name>
<dbReference type="AlphaFoldDB" id="A0A1B6G137"/>
<accession>A0A1B6G137</accession>
<feature type="non-terminal residue" evidence="2">
    <location>
        <position position="1"/>
    </location>
</feature>
<feature type="non-terminal residue" evidence="2">
    <location>
        <position position="161"/>
    </location>
</feature>
<dbReference type="PANTHER" id="PTHR24559:SF444">
    <property type="entry name" value="REVERSE TRANSCRIPTASE DOMAIN-CONTAINING PROTEIN"/>
    <property type="match status" value="1"/>
</dbReference>
<dbReference type="InterPro" id="IPR043502">
    <property type="entry name" value="DNA/RNA_pol_sf"/>
</dbReference>
<feature type="domain" description="Reverse transcriptase" evidence="1">
    <location>
        <begin position="25"/>
        <end position="161"/>
    </location>
</feature>
<dbReference type="SUPFAM" id="SSF56672">
    <property type="entry name" value="DNA/RNA polymerases"/>
    <property type="match status" value="1"/>
</dbReference>
<reference evidence="2" key="1">
    <citation type="submission" date="2015-11" db="EMBL/GenBank/DDBJ databases">
        <title>De novo transcriptome assembly of four potential Pierce s Disease insect vectors from Arizona vineyards.</title>
        <authorList>
            <person name="Tassone E.E."/>
        </authorList>
    </citation>
    <scope>NUCLEOTIDE SEQUENCE</scope>
</reference>
<organism evidence="2">
    <name type="scientific">Cuerna arida</name>
    <dbReference type="NCBI Taxonomy" id="1464854"/>
    <lineage>
        <taxon>Eukaryota</taxon>
        <taxon>Metazoa</taxon>
        <taxon>Ecdysozoa</taxon>
        <taxon>Arthropoda</taxon>
        <taxon>Hexapoda</taxon>
        <taxon>Insecta</taxon>
        <taxon>Pterygota</taxon>
        <taxon>Neoptera</taxon>
        <taxon>Paraneoptera</taxon>
        <taxon>Hemiptera</taxon>
        <taxon>Auchenorrhyncha</taxon>
        <taxon>Membracoidea</taxon>
        <taxon>Cicadellidae</taxon>
        <taxon>Cicadellinae</taxon>
        <taxon>Proconiini</taxon>
        <taxon>Cuerna</taxon>
    </lineage>
</organism>
<protein>
    <recommendedName>
        <fullName evidence="1">Reverse transcriptase domain-containing protein</fullName>
    </recommendedName>
</protein>
<dbReference type="CDD" id="cd01647">
    <property type="entry name" value="RT_LTR"/>
    <property type="match status" value="1"/>
</dbReference>
<dbReference type="EMBL" id="GECZ01013610">
    <property type="protein sequence ID" value="JAS56159.1"/>
    <property type="molecule type" value="Transcribed_RNA"/>
</dbReference>
<sequence length="161" mass="18349">QFKGPTYPIPACYISAVEKEIESMLNDKIIERSTSSYINPLVVVPKKSGEIRLCIDGRAINSRIINDYDTNLGINELLSHGRNTQFLTTIDLTASYWQVPVTQNSRIYTAFRFKGKTYQFTRVPFGISISQAALLRAIDTVFENETQDFMIMYIDDALIYS</sequence>
<proteinExistence type="predicted"/>
<dbReference type="Gene3D" id="3.10.10.10">
    <property type="entry name" value="HIV Type 1 Reverse Transcriptase, subunit A, domain 1"/>
    <property type="match status" value="1"/>
</dbReference>
<dbReference type="PROSITE" id="PS50878">
    <property type="entry name" value="RT_POL"/>
    <property type="match status" value="1"/>
</dbReference>
<dbReference type="InterPro" id="IPR000477">
    <property type="entry name" value="RT_dom"/>
</dbReference>
<dbReference type="PANTHER" id="PTHR24559">
    <property type="entry name" value="TRANSPOSON TY3-I GAG-POL POLYPROTEIN"/>
    <property type="match status" value="1"/>
</dbReference>
<gene>
    <name evidence="2" type="ORF">g.6885</name>
</gene>
<dbReference type="InterPro" id="IPR053134">
    <property type="entry name" value="RNA-dir_DNA_polymerase"/>
</dbReference>
<dbReference type="GO" id="GO:0071897">
    <property type="term" value="P:DNA biosynthetic process"/>
    <property type="evidence" value="ECO:0007669"/>
    <property type="project" value="UniProtKB-ARBA"/>
</dbReference>
<evidence type="ECO:0000313" key="2">
    <source>
        <dbReference type="EMBL" id="JAS56159.1"/>
    </source>
</evidence>
<dbReference type="Pfam" id="PF00078">
    <property type="entry name" value="RVT_1"/>
    <property type="match status" value="1"/>
</dbReference>
<evidence type="ECO:0000259" key="1">
    <source>
        <dbReference type="PROSITE" id="PS50878"/>
    </source>
</evidence>
<dbReference type="InterPro" id="IPR043128">
    <property type="entry name" value="Rev_trsase/Diguanyl_cyclase"/>
</dbReference>